<evidence type="ECO:0000313" key="3">
    <source>
        <dbReference type="Proteomes" id="UP001189429"/>
    </source>
</evidence>
<feature type="compositionally biased region" description="Low complexity" evidence="1">
    <location>
        <begin position="279"/>
        <end position="296"/>
    </location>
</feature>
<dbReference type="Proteomes" id="UP001189429">
    <property type="component" value="Unassembled WGS sequence"/>
</dbReference>
<keyword evidence="3" id="KW-1185">Reference proteome</keyword>
<reference evidence="2" key="1">
    <citation type="submission" date="2023-10" db="EMBL/GenBank/DDBJ databases">
        <authorList>
            <person name="Chen Y."/>
            <person name="Shah S."/>
            <person name="Dougan E. K."/>
            <person name="Thang M."/>
            <person name="Chan C."/>
        </authorList>
    </citation>
    <scope>NUCLEOTIDE SEQUENCE [LARGE SCALE GENOMIC DNA]</scope>
</reference>
<feature type="region of interest" description="Disordered" evidence="1">
    <location>
        <begin position="267"/>
        <end position="304"/>
    </location>
</feature>
<evidence type="ECO:0000256" key="1">
    <source>
        <dbReference type="SAM" id="MobiDB-lite"/>
    </source>
</evidence>
<gene>
    <name evidence="2" type="ORF">PCOR1329_LOCUS83239</name>
</gene>
<name>A0ABN9YCG0_9DINO</name>
<sequence>MKDSSSIPLVVEVFSVPFVNRGAQAAYFVGIREFTDISPILTVDSAAEVRQGNFHRAAAPEAVSWAPPAPAVDSTQDSSDVNSDALSWDVEFSIEAEAIGWIDILTSGYTVRYASPAFAKHLEVNSKLLAALRPRARADFIRWVQQAYIDLLEEGSDSGHKQCSERLHMKCSAPAATSGARRTWRSVSAYVRLDLTPPRGGQPHGEGVVRIVLQDLQIGTRASSTLSRGTPPATPRASLERASQVACGRLEAEEAAAEGQRLARATAGAAEGRRGGAAGAASQPQGRAEAATAAAEVRGRRRRRAQSNCRACEAQARPCVRRRRPAWI</sequence>
<accession>A0ABN9YCG0</accession>
<proteinExistence type="predicted"/>
<protein>
    <submittedName>
        <fullName evidence="2">Uncharacterized protein</fullName>
    </submittedName>
</protein>
<evidence type="ECO:0000313" key="2">
    <source>
        <dbReference type="EMBL" id="CAK0908608.1"/>
    </source>
</evidence>
<comment type="caution">
    <text evidence="2">The sequence shown here is derived from an EMBL/GenBank/DDBJ whole genome shotgun (WGS) entry which is preliminary data.</text>
</comment>
<dbReference type="EMBL" id="CAUYUJ010022047">
    <property type="protein sequence ID" value="CAK0908608.1"/>
    <property type="molecule type" value="Genomic_DNA"/>
</dbReference>
<organism evidence="2 3">
    <name type="scientific">Prorocentrum cordatum</name>
    <dbReference type="NCBI Taxonomy" id="2364126"/>
    <lineage>
        <taxon>Eukaryota</taxon>
        <taxon>Sar</taxon>
        <taxon>Alveolata</taxon>
        <taxon>Dinophyceae</taxon>
        <taxon>Prorocentrales</taxon>
        <taxon>Prorocentraceae</taxon>
        <taxon>Prorocentrum</taxon>
    </lineage>
</organism>